<dbReference type="InterPro" id="IPR027417">
    <property type="entry name" value="P-loop_NTPase"/>
</dbReference>
<dbReference type="SMART" id="SM00448">
    <property type="entry name" value="REC"/>
    <property type="match status" value="1"/>
</dbReference>
<keyword evidence="1" id="KW-0547">Nucleotide-binding</keyword>
<evidence type="ECO:0000256" key="1">
    <source>
        <dbReference type="ARBA" id="ARBA00022741"/>
    </source>
</evidence>
<dbReference type="PROSITE" id="PS50110">
    <property type="entry name" value="RESPONSE_REGULATORY"/>
    <property type="match status" value="1"/>
</dbReference>
<dbReference type="InterPro" id="IPR025944">
    <property type="entry name" value="Sigma_54_int_dom_CS"/>
</dbReference>
<dbReference type="SUPFAM" id="SSF46689">
    <property type="entry name" value="Homeodomain-like"/>
    <property type="match status" value="1"/>
</dbReference>
<keyword evidence="5" id="KW-0597">Phosphoprotein</keyword>
<dbReference type="EMBL" id="OW150024">
    <property type="protein sequence ID" value="CAH2032002.1"/>
    <property type="molecule type" value="Genomic_DNA"/>
</dbReference>
<dbReference type="Gene3D" id="1.10.10.60">
    <property type="entry name" value="Homeodomain-like"/>
    <property type="match status" value="1"/>
</dbReference>
<dbReference type="CDD" id="cd00009">
    <property type="entry name" value="AAA"/>
    <property type="match status" value="1"/>
</dbReference>
<accession>A0ABM9DCA9</accession>
<gene>
    <name evidence="8" type="primary">zraR</name>
    <name evidence="8" type="ORF">GEAMG1_2167</name>
</gene>
<keyword evidence="9" id="KW-1185">Reference proteome</keyword>
<keyword evidence="2" id="KW-0067">ATP-binding</keyword>
<dbReference type="InterPro" id="IPR002197">
    <property type="entry name" value="HTH_Fis"/>
</dbReference>
<sequence length="447" mass="50179">MTTVLVVDDDPLACRILARMLGPDFHLHRFANGADALEHFRRHGADIILTDLKMPRMGGLELLEQVKALDPRVLVFIITGHSTLESAVAAVKQGAYDFIAKPFDPDDVLLRINRALRERRLEEEVSLYRSEREREQSRHLPLTRNHRMQQVLELARRAARTDSTVLIQGETGVGKEVVARAIHQWSPRREQPFVPVNCGALAEGLLESELFGHEKGAFTGAHSRRIGYFELASRGTLFLDEIGTTGNAFQVRLLRVLQERAVQRVGGGLPVAVDSRIIAATNQDLEEEARNGTFRSDLFYRLSVVTLQVPPLRERPEDIELLAGHFLAGHREINPRIRGIAPEGLRYLQQYDYPGNVRELENIIERAMILETGCELTPASLLVGGSRQQAGPREEPPVSMDAAEREHIVRVLRSCGGRKLEAAALLGINKTTLWRKMKRYGLSEESI</sequence>
<dbReference type="Gene3D" id="1.10.8.60">
    <property type="match status" value="1"/>
</dbReference>
<dbReference type="PROSITE" id="PS50045">
    <property type="entry name" value="SIGMA54_INTERACT_4"/>
    <property type="match status" value="1"/>
</dbReference>
<dbReference type="SUPFAM" id="SSF52540">
    <property type="entry name" value="P-loop containing nucleoside triphosphate hydrolases"/>
    <property type="match status" value="1"/>
</dbReference>
<dbReference type="InterPro" id="IPR058031">
    <property type="entry name" value="AAA_lid_NorR"/>
</dbReference>
<dbReference type="Proteomes" id="UP001295463">
    <property type="component" value="Chromosome"/>
</dbReference>
<evidence type="ECO:0000256" key="3">
    <source>
        <dbReference type="ARBA" id="ARBA00023015"/>
    </source>
</evidence>
<dbReference type="InterPro" id="IPR011006">
    <property type="entry name" value="CheY-like_superfamily"/>
</dbReference>
<dbReference type="SMART" id="SM00382">
    <property type="entry name" value="AAA"/>
    <property type="match status" value="1"/>
</dbReference>
<dbReference type="PROSITE" id="PS00675">
    <property type="entry name" value="SIGMA54_INTERACT_1"/>
    <property type="match status" value="1"/>
</dbReference>
<keyword evidence="4" id="KW-0804">Transcription</keyword>
<evidence type="ECO:0000259" key="7">
    <source>
        <dbReference type="PROSITE" id="PS50110"/>
    </source>
</evidence>
<protein>
    <submittedName>
        <fullName evidence="8">Transcriptional regulatory protein ZraR</fullName>
    </submittedName>
</protein>
<dbReference type="Gene3D" id="3.40.50.2300">
    <property type="match status" value="1"/>
</dbReference>
<evidence type="ECO:0000256" key="5">
    <source>
        <dbReference type="PROSITE-ProRule" id="PRU00169"/>
    </source>
</evidence>
<feature type="domain" description="Sigma-54 factor interaction" evidence="6">
    <location>
        <begin position="141"/>
        <end position="369"/>
    </location>
</feature>
<name>A0ABM9DCA9_9BACT</name>
<evidence type="ECO:0000313" key="9">
    <source>
        <dbReference type="Proteomes" id="UP001295463"/>
    </source>
</evidence>
<dbReference type="InterPro" id="IPR009057">
    <property type="entry name" value="Homeodomain-like_sf"/>
</dbReference>
<dbReference type="InterPro" id="IPR003593">
    <property type="entry name" value="AAA+_ATPase"/>
</dbReference>
<keyword evidence="3" id="KW-0805">Transcription regulation</keyword>
<dbReference type="Pfam" id="PF00158">
    <property type="entry name" value="Sigma54_activat"/>
    <property type="match status" value="1"/>
</dbReference>
<evidence type="ECO:0000259" key="6">
    <source>
        <dbReference type="PROSITE" id="PS50045"/>
    </source>
</evidence>
<evidence type="ECO:0000313" key="8">
    <source>
        <dbReference type="EMBL" id="CAH2032002.1"/>
    </source>
</evidence>
<dbReference type="InterPro" id="IPR002078">
    <property type="entry name" value="Sigma_54_int"/>
</dbReference>
<evidence type="ECO:0000256" key="4">
    <source>
        <dbReference type="ARBA" id="ARBA00023163"/>
    </source>
</evidence>
<organism evidence="8 9">
    <name type="scientific">Trichlorobacter ammonificans</name>
    <dbReference type="NCBI Taxonomy" id="2916410"/>
    <lineage>
        <taxon>Bacteria</taxon>
        <taxon>Pseudomonadati</taxon>
        <taxon>Thermodesulfobacteriota</taxon>
        <taxon>Desulfuromonadia</taxon>
        <taxon>Geobacterales</taxon>
        <taxon>Geobacteraceae</taxon>
        <taxon>Trichlorobacter</taxon>
    </lineage>
</organism>
<dbReference type="PROSITE" id="PS00688">
    <property type="entry name" value="SIGMA54_INTERACT_3"/>
    <property type="match status" value="1"/>
</dbReference>
<feature type="modified residue" description="4-aspartylphosphate" evidence="5">
    <location>
        <position position="51"/>
    </location>
</feature>
<dbReference type="InterPro" id="IPR001789">
    <property type="entry name" value="Sig_transdc_resp-reg_receiver"/>
</dbReference>
<dbReference type="Gene3D" id="3.40.50.300">
    <property type="entry name" value="P-loop containing nucleotide triphosphate hydrolases"/>
    <property type="match status" value="1"/>
</dbReference>
<reference evidence="8 9" key="1">
    <citation type="submission" date="2022-03" db="EMBL/GenBank/DDBJ databases">
        <authorList>
            <person name="Koch H."/>
        </authorList>
    </citation>
    <scope>NUCLEOTIDE SEQUENCE [LARGE SCALE GENOMIC DNA]</scope>
    <source>
        <strain evidence="8 9">G1</strain>
    </source>
</reference>
<feature type="domain" description="Response regulatory" evidence="7">
    <location>
        <begin position="3"/>
        <end position="116"/>
    </location>
</feature>
<dbReference type="PANTHER" id="PTHR32071">
    <property type="entry name" value="TRANSCRIPTIONAL REGULATORY PROTEIN"/>
    <property type="match status" value="1"/>
</dbReference>
<dbReference type="RefSeq" id="WP_305732785.1">
    <property type="nucleotide sequence ID" value="NZ_OW150024.1"/>
</dbReference>
<dbReference type="SUPFAM" id="SSF52172">
    <property type="entry name" value="CheY-like"/>
    <property type="match status" value="1"/>
</dbReference>
<dbReference type="PRINTS" id="PR01590">
    <property type="entry name" value="HTHFIS"/>
</dbReference>
<dbReference type="Pfam" id="PF00072">
    <property type="entry name" value="Response_reg"/>
    <property type="match status" value="1"/>
</dbReference>
<dbReference type="Pfam" id="PF02954">
    <property type="entry name" value="HTH_8"/>
    <property type="match status" value="1"/>
</dbReference>
<evidence type="ECO:0000256" key="2">
    <source>
        <dbReference type="ARBA" id="ARBA00022840"/>
    </source>
</evidence>
<proteinExistence type="predicted"/>
<dbReference type="Pfam" id="PF25601">
    <property type="entry name" value="AAA_lid_14"/>
    <property type="match status" value="1"/>
</dbReference>
<dbReference type="InterPro" id="IPR025662">
    <property type="entry name" value="Sigma_54_int_dom_ATP-bd_1"/>
</dbReference>